<reference evidence="1" key="1">
    <citation type="submission" date="2019-09" db="EMBL/GenBank/DDBJ databases">
        <title>Comparative Genomics of Leptospira interrogans Reveals Genome Plasticity - A Common Adaptive Strategy for Survival in Various Hosts.</title>
        <authorList>
            <person name="Ramli S.R."/>
            <person name="Bunk B."/>
            <person name="Goris M."/>
            <person name="Bhuju S."/>
            <person name="Jarek M."/>
            <person name="Sproer C."/>
            <person name="Mustakim S."/>
            <person name="Strommenger B."/>
            <person name="Pessler F."/>
        </authorList>
    </citation>
    <scope>NUCLEOTIDE SEQUENCE</scope>
    <source>
        <strain evidence="1">782</strain>
        <plasmid evidence="1">p1</plasmid>
    </source>
</reference>
<protein>
    <submittedName>
        <fullName evidence="1">DNA-binding protein</fullName>
    </submittedName>
</protein>
<proteinExistence type="predicted"/>
<dbReference type="GO" id="GO:0003677">
    <property type="term" value="F:DNA binding"/>
    <property type="evidence" value="ECO:0007669"/>
    <property type="project" value="UniProtKB-KW"/>
</dbReference>
<geneLocation type="plasmid" evidence="1 2">
    <name>p1</name>
</geneLocation>
<gene>
    <name evidence="1" type="ORF">Lepto782_22470</name>
</gene>
<evidence type="ECO:0000313" key="1">
    <source>
        <dbReference type="EMBL" id="QOI44993.1"/>
    </source>
</evidence>
<dbReference type="AlphaFoldDB" id="A0AAQ0B0Y0"/>
<evidence type="ECO:0000313" key="2">
    <source>
        <dbReference type="Proteomes" id="UP000663124"/>
    </source>
</evidence>
<dbReference type="EMBL" id="CP043886">
    <property type="protein sequence ID" value="QOI44993.1"/>
    <property type="molecule type" value="Genomic_DNA"/>
</dbReference>
<accession>A0AAQ0B0Y0</accession>
<name>A0AAQ0B0Y0_LEPIR</name>
<keyword evidence="1" id="KW-0238">DNA-binding</keyword>
<sequence>MASVRELFTKSHCGNHSWTQIQEIKTGKQENLTFQSLVKVMEALDAEIVFKKGRKELAHVP</sequence>
<keyword evidence="1" id="KW-0614">Plasmid</keyword>
<dbReference type="Proteomes" id="UP000663124">
    <property type="component" value="Plasmid p1"/>
</dbReference>
<organism evidence="1 2">
    <name type="scientific">Leptospira interrogans serovar Canicola</name>
    <dbReference type="NCBI Taxonomy" id="211880"/>
    <lineage>
        <taxon>Bacteria</taxon>
        <taxon>Pseudomonadati</taxon>
        <taxon>Spirochaetota</taxon>
        <taxon>Spirochaetia</taxon>
        <taxon>Leptospirales</taxon>
        <taxon>Leptospiraceae</taxon>
        <taxon>Leptospira</taxon>
    </lineage>
</organism>